<evidence type="ECO:0000313" key="4">
    <source>
        <dbReference type="Proteomes" id="UP001165653"/>
    </source>
</evidence>
<name>A0ABT3G5J0_9BACT</name>
<organism evidence="3 4">
    <name type="scientific">Luteolibacter rhizosphaerae</name>
    <dbReference type="NCBI Taxonomy" id="2989719"/>
    <lineage>
        <taxon>Bacteria</taxon>
        <taxon>Pseudomonadati</taxon>
        <taxon>Verrucomicrobiota</taxon>
        <taxon>Verrucomicrobiia</taxon>
        <taxon>Verrucomicrobiales</taxon>
        <taxon>Verrucomicrobiaceae</taxon>
        <taxon>Luteolibacter</taxon>
    </lineage>
</organism>
<sequence>MRPLPTSTQVTPVAPKTVPLVTGPQTLELGPLSSHTTPAPNRRTPAAATQRAYPWLLVTSTALSAIFFGLYLTKPVIAASVSPAASEMAMDPAPPPLPGPAQKPQDPLLPSGNALPGDKASKPQSTDPRRLGSAATGSAAAYEETNLRVQHVLNARGPNGEDLGKVTLEVPVLYGSRTMRWTPEGVARARALLVKIGDYQEKSRALREEGSLLLEQWNTLVGDSIPAGALRADSPSLIRDALLTPAEGLDSSEAIEIQNR</sequence>
<gene>
    <name evidence="3" type="ORF">OJ996_16135</name>
</gene>
<evidence type="ECO:0000256" key="2">
    <source>
        <dbReference type="SAM" id="Phobius"/>
    </source>
</evidence>
<evidence type="ECO:0000313" key="3">
    <source>
        <dbReference type="EMBL" id="MCW1915116.1"/>
    </source>
</evidence>
<feature type="transmembrane region" description="Helical" evidence="2">
    <location>
        <begin position="52"/>
        <end position="72"/>
    </location>
</feature>
<feature type="compositionally biased region" description="Low complexity" evidence="1">
    <location>
        <begin position="36"/>
        <end position="48"/>
    </location>
</feature>
<comment type="caution">
    <text evidence="3">The sequence shown here is derived from an EMBL/GenBank/DDBJ whole genome shotgun (WGS) entry which is preliminary data.</text>
</comment>
<reference evidence="3" key="1">
    <citation type="submission" date="2022-10" db="EMBL/GenBank/DDBJ databases">
        <title>Luteolibacter sp. GHJ8, whole genome shotgun sequencing project.</title>
        <authorList>
            <person name="Zhao G."/>
            <person name="Shen L."/>
        </authorList>
    </citation>
    <scope>NUCLEOTIDE SEQUENCE</scope>
    <source>
        <strain evidence="3">GHJ8</strain>
    </source>
</reference>
<feature type="compositionally biased region" description="Pro residues" evidence="1">
    <location>
        <begin position="92"/>
        <end position="101"/>
    </location>
</feature>
<keyword evidence="2" id="KW-0812">Transmembrane</keyword>
<proteinExistence type="predicted"/>
<keyword evidence="2" id="KW-1133">Transmembrane helix</keyword>
<feature type="region of interest" description="Disordered" evidence="1">
    <location>
        <begin position="16"/>
        <end position="48"/>
    </location>
</feature>
<dbReference type="Proteomes" id="UP001165653">
    <property type="component" value="Unassembled WGS sequence"/>
</dbReference>
<keyword evidence="2" id="KW-0472">Membrane</keyword>
<keyword evidence="4" id="KW-1185">Reference proteome</keyword>
<protein>
    <submittedName>
        <fullName evidence="3">Uncharacterized protein</fullName>
    </submittedName>
</protein>
<accession>A0ABT3G5J0</accession>
<evidence type="ECO:0000256" key="1">
    <source>
        <dbReference type="SAM" id="MobiDB-lite"/>
    </source>
</evidence>
<dbReference type="RefSeq" id="WP_264514655.1">
    <property type="nucleotide sequence ID" value="NZ_JAPDDR010000008.1"/>
</dbReference>
<dbReference type="EMBL" id="JAPDDR010000008">
    <property type="protein sequence ID" value="MCW1915116.1"/>
    <property type="molecule type" value="Genomic_DNA"/>
</dbReference>
<feature type="region of interest" description="Disordered" evidence="1">
    <location>
        <begin position="87"/>
        <end position="138"/>
    </location>
</feature>